<dbReference type="OrthoDB" id="4272at2157"/>
<dbReference type="Pfam" id="PF01992">
    <property type="entry name" value="vATP-synt_AC39"/>
    <property type="match status" value="1"/>
</dbReference>
<dbReference type="KEGG" id="mfk:E2N92_09285"/>
<keyword evidence="4 6" id="KW-0406">Ion transport</keyword>
<evidence type="ECO:0000256" key="4">
    <source>
        <dbReference type="ARBA" id="ARBA00023065"/>
    </source>
</evidence>
<dbReference type="EMBL" id="CP037968">
    <property type="protein sequence ID" value="QYZ79610.1"/>
    <property type="molecule type" value="Genomic_DNA"/>
</dbReference>
<keyword evidence="6" id="KW-1003">Cell membrane</keyword>
<dbReference type="HAMAP" id="MF_00314">
    <property type="entry name" value="ATP_synth_C_arch"/>
    <property type="match status" value="1"/>
</dbReference>
<proteinExistence type="inferred from homology"/>
<evidence type="ECO:0000313" key="8">
    <source>
        <dbReference type="Proteomes" id="UP000826709"/>
    </source>
</evidence>
<dbReference type="AlphaFoldDB" id="A0A8G1A203"/>
<protein>
    <recommendedName>
        <fullName evidence="6">A-type ATP synthase subunit C</fullName>
    </recommendedName>
</protein>
<dbReference type="GO" id="GO:0005524">
    <property type="term" value="F:ATP binding"/>
    <property type="evidence" value="ECO:0007669"/>
    <property type="project" value="UniProtKB-UniRule"/>
</dbReference>
<keyword evidence="2 6" id="KW-0813">Transport</keyword>
<dbReference type="Proteomes" id="UP000826709">
    <property type="component" value="Chromosome"/>
</dbReference>
<dbReference type="InterPro" id="IPR002843">
    <property type="entry name" value="ATPase_V0-cplx_csu/dsu"/>
</dbReference>
<dbReference type="GO" id="GO:0005886">
    <property type="term" value="C:plasma membrane"/>
    <property type="evidence" value="ECO:0007669"/>
    <property type="project" value="UniProtKB-SubCell"/>
</dbReference>
<gene>
    <name evidence="7" type="primary">ahaC</name>
    <name evidence="6" type="synonym">atpC</name>
    <name evidence="7" type="ORF">E2N92_09285</name>
</gene>
<evidence type="ECO:0000256" key="1">
    <source>
        <dbReference type="ARBA" id="ARBA00006709"/>
    </source>
</evidence>
<dbReference type="NCBIfam" id="NF002268">
    <property type="entry name" value="PRK01198.1-4"/>
    <property type="match status" value="1"/>
</dbReference>
<dbReference type="InterPro" id="IPR014272">
    <property type="entry name" value="ATPase_V0-cplx_csu"/>
</dbReference>
<dbReference type="GO" id="GO:0033179">
    <property type="term" value="C:proton-transporting V-type ATPase, V0 domain"/>
    <property type="evidence" value="ECO:0007669"/>
    <property type="project" value="InterPro"/>
</dbReference>
<keyword evidence="8" id="KW-1185">Reference proteome</keyword>
<reference evidence="7" key="1">
    <citation type="journal article" date="2005" name="Int. J. Syst. Evol. Microbiol.">
        <title>Methanofollis formosanus sp. nov., isolated from a fish pond.</title>
        <authorList>
            <person name="Wu S.Y."/>
            <person name="Chen S.C."/>
            <person name="Lai M.C."/>
        </authorList>
    </citation>
    <scope>NUCLEOTIDE SEQUENCE</scope>
    <source>
        <strain evidence="7">ML15</strain>
    </source>
</reference>
<dbReference type="RefSeq" id="WP_220680918.1">
    <property type="nucleotide sequence ID" value="NZ_CP037968.1"/>
</dbReference>
<comment type="similarity">
    <text evidence="1 6">Belongs to the V-ATPase V0D/AC39 subunit family.</text>
</comment>
<dbReference type="PANTHER" id="PTHR38682">
    <property type="entry name" value="V-TYPE ATP SYNTHASE SUBUNIT C"/>
    <property type="match status" value="1"/>
</dbReference>
<evidence type="ECO:0000256" key="3">
    <source>
        <dbReference type="ARBA" id="ARBA00022781"/>
    </source>
</evidence>
<dbReference type="Gene3D" id="1.10.132.50">
    <property type="entry name" value="ATP synthase (C/AC39) subunit, domain 3"/>
    <property type="match status" value="1"/>
</dbReference>
<dbReference type="SUPFAM" id="SSF103486">
    <property type="entry name" value="V-type ATP synthase subunit C"/>
    <property type="match status" value="1"/>
</dbReference>
<dbReference type="GO" id="GO:0042777">
    <property type="term" value="P:proton motive force-driven plasma membrane ATP synthesis"/>
    <property type="evidence" value="ECO:0007669"/>
    <property type="project" value="UniProtKB-UniRule"/>
</dbReference>
<dbReference type="PANTHER" id="PTHR38682:SF1">
    <property type="entry name" value="V-TYPE ATP SYNTHASE SUBUNIT C"/>
    <property type="match status" value="1"/>
</dbReference>
<evidence type="ECO:0000256" key="6">
    <source>
        <dbReference type="HAMAP-Rule" id="MF_00314"/>
    </source>
</evidence>
<dbReference type="GO" id="GO:0046961">
    <property type="term" value="F:proton-transporting ATPase activity, rotational mechanism"/>
    <property type="evidence" value="ECO:0007669"/>
    <property type="project" value="InterPro"/>
</dbReference>
<keyword evidence="5 6" id="KW-0066">ATP synthesis</keyword>
<keyword evidence="6" id="KW-0472">Membrane</keyword>
<evidence type="ECO:0000256" key="5">
    <source>
        <dbReference type="ARBA" id="ARBA00023310"/>
    </source>
</evidence>
<dbReference type="InterPro" id="IPR036079">
    <property type="entry name" value="ATPase_csu/dsu_sf"/>
</dbReference>
<dbReference type="InterPro" id="IPR044911">
    <property type="entry name" value="V-type_ATPase_csu/dsu_dom_3"/>
</dbReference>
<dbReference type="InterPro" id="IPR035067">
    <property type="entry name" value="V-type_ATPase_csu/dsu"/>
</dbReference>
<dbReference type="NCBIfam" id="TIGR02923">
    <property type="entry name" value="AhaC"/>
    <property type="match status" value="1"/>
</dbReference>
<name>A0A8G1A203_9EURY</name>
<comment type="function">
    <text evidence="6">Component of the A-type ATP synthase that produces ATP from ADP in the presence of a proton gradient across the membrane.</text>
</comment>
<organism evidence="7 8">
    <name type="scientific">Methanofollis formosanus</name>
    <dbReference type="NCBI Taxonomy" id="299308"/>
    <lineage>
        <taxon>Archaea</taxon>
        <taxon>Methanobacteriati</taxon>
        <taxon>Methanobacteriota</taxon>
        <taxon>Stenosarchaea group</taxon>
        <taxon>Methanomicrobia</taxon>
        <taxon>Methanomicrobiales</taxon>
        <taxon>Methanomicrobiaceae</taxon>
        <taxon>Methanofollis</taxon>
    </lineage>
</organism>
<comment type="subunit">
    <text evidence="6">Has multiple subunits with at least A(3), B(3), C, D, E, F, H, I and proteolipid K(x).</text>
</comment>
<sequence>MVDVGGPAPYIYVSTRMRVRKAKLIPREEYLRMLNMSLPEITRSIGETEYKKEIDELSPSFSGVNLIEVALSWNLAKEYQEVLKITPSGVMKFVQGYLRHWDIQNVLTILRGKAQGVKPGKIKEVLVPAGELDRNILDRLLAEDSPERIVEAVKGRRLGPVLAAGIHDALETGSFATLENELYKNLYLQMISDAKAGVAGGHEFLGYIQTEIDTRNIMNLFRFRGQHAGGEAVKALLIPGGKAFTVDELLRMSTIESMDELIEAAKKKTRDPELAAVFEELRQQRSIHEVEVLLTNYQLKRMERLSKRYPFSVLPILAYLEKKRYEVVNLRAIARGKEYGLPNERIEGYLVM</sequence>
<dbReference type="Gene3D" id="1.20.1690.10">
    <property type="entry name" value="V-type ATP synthase subunit C domain"/>
    <property type="match status" value="2"/>
</dbReference>
<comment type="subcellular location">
    <subcellularLocation>
        <location evidence="6">Cell membrane</location>
        <topology evidence="6">Peripheral membrane protein</topology>
    </subcellularLocation>
</comment>
<reference evidence="7" key="2">
    <citation type="submission" date="2019-03" db="EMBL/GenBank/DDBJ databases">
        <authorList>
            <person name="Chen S.-C."/>
            <person name="Wu S.-Y."/>
            <person name="Lai M.-C."/>
        </authorList>
    </citation>
    <scope>NUCLEOTIDE SEQUENCE</scope>
    <source>
        <strain evidence="7">ML15</strain>
    </source>
</reference>
<accession>A0A8G1A203</accession>
<evidence type="ECO:0000313" key="7">
    <source>
        <dbReference type="EMBL" id="QYZ79610.1"/>
    </source>
</evidence>
<evidence type="ECO:0000256" key="2">
    <source>
        <dbReference type="ARBA" id="ARBA00022448"/>
    </source>
</evidence>
<dbReference type="GO" id="GO:0046933">
    <property type="term" value="F:proton-transporting ATP synthase activity, rotational mechanism"/>
    <property type="evidence" value="ECO:0007669"/>
    <property type="project" value="UniProtKB-UniRule"/>
</dbReference>
<keyword evidence="3 6" id="KW-0375">Hydrogen ion transport</keyword>
<dbReference type="InterPro" id="IPR050873">
    <property type="entry name" value="V-ATPase_V0D/AC39_subunit"/>
</dbReference>